<evidence type="ECO:0000313" key="10">
    <source>
        <dbReference type="EMBL" id="OHT03458.1"/>
    </source>
</evidence>
<feature type="domain" description="PAS" evidence="8">
    <location>
        <begin position="1226"/>
        <end position="1262"/>
    </location>
</feature>
<feature type="transmembrane region" description="Helical" evidence="7">
    <location>
        <begin position="627"/>
        <end position="649"/>
    </location>
</feature>
<keyword evidence="3" id="KW-0547">Nucleotide-binding</keyword>
<evidence type="ECO:0000256" key="6">
    <source>
        <dbReference type="ARBA" id="ARBA00023239"/>
    </source>
</evidence>
<dbReference type="InterPro" id="IPR050401">
    <property type="entry name" value="Cyclic_nucleotide_synthase"/>
</dbReference>
<feature type="transmembrane region" description="Helical" evidence="7">
    <location>
        <begin position="187"/>
        <end position="218"/>
    </location>
</feature>
<keyword evidence="2 7" id="KW-0812">Transmembrane</keyword>
<proteinExistence type="predicted"/>
<organism evidence="10 11">
    <name type="scientific">Tritrichomonas foetus</name>
    <dbReference type="NCBI Taxonomy" id="1144522"/>
    <lineage>
        <taxon>Eukaryota</taxon>
        <taxon>Metamonada</taxon>
        <taxon>Parabasalia</taxon>
        <taxon>Tritrichomonadida</taxon>
        <taxon>Tritrichomonadidae</taxon>
        <taxon>Tritrichomonas</taxon>
    </lineage>
</organism>
<evidence type="ECO:0000259" key="8">
    <source>
        <dbReference type="PROSITE" id="PS50112"/>
    </source>
</evidence>
<reference evidence="10" key="1">
    <citation type="submission" date="2016-10" db="EMBL/GenBank/DDBJ databases">
        <authorList>
            <person name="Benchimol M."/>
            <person name="Almeida L.G."/>
            <person name="Vasconcelos A.T."/>
            <person name="Perreira-Neves A."/>
            <person name="Rosa I.A."/>
            <person name="Tasca T."/>
            <person name="Bogo M.R."/>
            <person name="de Souza W."/>
        </authorList>
    </citation>
    <scope>NUCLEOTIDE SEQUENCE [LARGE SCALE GENOMIC DNA]</scope>
    <source>
        <strain evidence="10">K</strain>
    </source>
</reference>
<dbReference type="OrthoDB" id="6127067at2759"/>
<dbReference type="EMBL" id="MLAK01000827">
    <property type="protein sequence ID" value="OHT03458.1"/>
    <property type="molecule type" value="Genomic_DNA"/>
</dbReference>
<feature type="transmembrane region" description="Helical" evidence="7">
    <location>
        <begin position="64"/>
        <end position="83"/>
    </location>
</feature>
<dbReference type="GO" id="GO:0005886">
    <property type="term" value="C:plasma membrane"/>
    <property type="evidence" value="ECO:0007669"/>
    <property type="project" value="TreeGrafter"/>
</dbReference>
<feature type="transmembrane region" description="Helical" evidence="7">
    <location>
        <begin position="315"/>
        <end position="336"/>
    </location>
</feature>
<feature type="transmembrane region" description="Helical" evidence="7">
    <location>
        <begin position="934"/>
        <end position="954"/>
    </location>
</feature>
<feature type="transmembrane region" description="Helical" evidence="7">
    <location>
        <begin position="113"/>
        <end position="134"/>
    </location>
</feature>
<dbReference type="PANTHER" id="PTHR11920:SF335">
    <property type="entry name" value="GUANYLATE CYCLASE"/>
    <property type="match status" value="1"/>
</dbReference>
<dbReference type="SUPFAM" id="SSF55785">
    <property type="entry name" value="PYP-like sensor domain (PAS domain)"/>
    <property type="match status" value="1"/>
</dbReference>
<dbReference type="GeneID" id="94827959"/>
<dbReference type="CDD" id="cd07302">
    <property type="entry name" value="CHD"/>
    <property type="match status" value="1"/>
</dbReference>
<dbReference type="GO" id="GO:0007168">
    <property type="term" value="P:receptor guanylyl cyclase signaling pathway"/>
    <property type="evidence" value="ECO:0007669"/>
    <property type="project" value="TreeGrafter"/>
</dbReference>
<sequence>MIQASNSMRSMLTITQSSNGKVDKYYGLIEQKWSKIIQNRLYQLFSYLDSIVPNLFPMHDIISFFRIFQFIGPCLAIGYNSIWKPDSIESQTLSIISILFHLLPAKNRSEATIYMNFIYIFIHIVFFISLYFSSYIYRKKAKLPKYFAPIISVYVFTFGYLIHPIIFNINGEMIGQLINQKSMKFQISVEIVSLILVILCFLVWIVFWVTIAIVAFTFRPNSLMTVISSPQIYFVMATIIITTLTGIASQLSKYPSFILTFISAVFYGFTTYLAFSPGNFVKLIIKRIIFTISISSAIISVVFSIYILIGRSSSFAEILIYAGLNIILFFVSHIIFQNRIRRQLISLDCFQEGSITIEAFKTPGKAINTGITGMAYAHPSCINWSFMYGIKEKWPHNSLVWTVFGKFVAIYQNQTNLLYYIIHSMEVNKLNSSSVKQSIAQAKMICMQRESALSNELKYKLSHLSKQVSITKSKIRRIWDLVIQGNINEMESAINTAYESVNKSRSSYMHILSQYPNNRFVARSYNRFVLEIEGNPILYSEWSEKVKLLQRGILVSQDRANFLGIHAFPGLPEMIVDPSSMNHLVESESNLEIIDIDEKQNNMSEQMNIIRERIDHLSFPAIKCIKIWSIFLLLCLYYLPCIGMMFYAPSFLNDMSIPLNYMYQLSILRSMTFQLPVFSYLYVLEKLNFVQKVDFPIAPSSYNYETDTENQTRFLLTLTTRAVEEIGQYRSFKPTNTHIAPVTELVFGSSIKYTFYVTDNSPRIIEESLQSALVDFNLQISKLLTSDINISIFNSPVLLNSFMNYDNISSQISEALRNISIYLEGASSDLTNLILFFAMFICIVYVLLVVGILIFELDNLKKNKILVYKSLTSLPKNIVSSVSESLRVLKKDKDQDDDLNQNEDSEVNKQEDNILKVFASASDATNVKSAERSILIILNLIILACIVASTILLCQMFPTAENKLRDYGPHLDYVLGSAAYMYGIYGSLLNMICIENNCGVAPGYNLSDPKIRDRLIDEQASITLTRIDQFTNYFHQARYGNGSSSDPPYPAFQRAIDSSNKRINCSDSDFTKIKNDLHSIMMCFTTDRHINLLGPLISSLVEPFKRRIRSVLLPNNQLLQELWMVTVIFLYDSLFYPMFDQIVPDMERIISDTLPLPIGILVVLLVFSLGIVIFIIYEANKSQTKMKFALSMLHQCPSIAVMQSSKIMDLLSGDFTPKVKDTTQRNDDFFDMIVQRLPDAVIATNSQGTIELTNKAVSRILGVDENIIGTNIETVFSDKSFVENIYPMPLDQEVQVELKHPEKGSCYLNITCSLNNQNYIYYIRDQTQTVCYNTLIAEERAKSDSLLSSILPPSLVKRVQNGEKNISFAVQSATILFLDIVEFTPWCASNTAAMVMSTLNKLYREFDVFLSGKCTMTKIKCIGDCYMAAGGIFVEINQPSIHAKEVVEFGLEAISFIGDFNKSTDQSLRIRVGVNTGGPIVAGVLGTEKPTFEILGPPINMAQQMEHNGIPMMVHISRATYELIYGGSFNVKERGQIEIKNGKVITYLVSPKTTK</sequence>
<comment type="subcellular location">
    <subcellularLocation>
        <location evidence="1">Membrane</location>
    </subcellularLocation>
</comment>
<feature type="transmembrane region" description="Helical" evidence="7">
    <location>
        <begin position="254"/>
        <end position="275"/>
    </location>
</feature>
<feature type="transmembrane region" description="Helical" evidence="7">
    <location>
        <begin position="1118"/>
        <end position="1136"/>
    </location>
</feature>
<gene>
    <name evidence="10" type="ORF">TRFO_06711</name>
</gene>
<evidence type="ECO:0000256" key="1">
    <source>
        <dbReference type="ARBA" id="ARBA00004370"/>
    </source>
</evidence>
<feature type="transmembrane region" description="Helical" evidence="7">
    <location>
        <begin position="146"/>
        <end position="167"/>
    </location>
</feature>
<dbReference type="Pfam" id="PF00211">
    <property type="entry name" value="Guanylate_cyc"/>
    <property type="match status" value="1"/>
</dbReference>
<dbReference type="GO" id="GO:0004383">
    <property type="term" value="F:guanylate cyclase activity"/>
    <property type="evidence" value="ECO:0007669"/>
    <property type="project" value="TreeGrafter"/>
</dbReference>
<dbReference type="PROSITE" id="PS50125">
    <property type="entry name" value="GUANYLATE_CYCLASE_2"/>
    <property type="match status" value="1"/>
</dbReference>
<feature type="transmembrane region" description="Helical" evidence="7">
    <location>
        <begin position="287"/>
        <end position="309"/>
    </location>
</feature>
<feature type="transmembrane region" description="Helical" evidence="7">
    <location>
        <begin position="1156"/>
        <end position="1177"/>
    </location>
</feature>
<dbReference type="Proteomes" id="UP000179807">
    <property type="component" value="Unassembled WGS sequence"/>
</dbReference>
<dbReference type="GO" id="GO:0000166">
    <property type="term" value="F:nucleotide binding"/>
    <property type="evidence" value="ECO:0007669"/>
    <property type="project" value="UniProtKB-KW"/>
</dbReference>
<dbReference type="PANTHER" id="PTHR11920">
    <property type="entry name" value="GUANYLYL CYCLASE"/>
    <property type="match status" value="1"/>
</dbReference>
<dbReference type="GO" id="GO:0001653">
    <property type="term" value="F:peptide receptor activity"/>
    <property type="evidence" value="ECO:0007669"/>
    <property type="project" value="TreeGrafter"/>
</dbReference>
<protein>
    <submittedName>
        <fullName evidence="10">Adenylate and Guanylate cyclase catalytic domain containing protein</fullName>
    </submittedName>
</protein>
<evidence type="ECO:0000259" key="9">
    <source>
        <dbReference type="PROSITE" id="PS50125"/>
    </source>
</evidence>
<dbReference type="Gene3D" id="3.30.70.1230">
    <property type="entry name" value="Nucleotide cyclase"/>
    <property type="match status" value="1"/>
</dbReference>
<dbReference type="SMART" id="SM00044">
    <property type="entry name" value="CYCc"/>
    <property type="match status" value="1"/>
</dbReference>
<dbReference type="RefSeq" id="XP_068356594.1">
    <property type="nucleotide sequence ID" value="XM_068493255.1"/>
</dbReference>
<evidence type="ECO:0000313" key="11">
    <source>
        <dbReference type="Proteomes" id="UP000179807"/>
    </source>
</evidence>
<dbReference type="GO" id="GO:0004016">
    <property type="term" value="F:adenylate cyclase activity"/>
    <property type="evidence" value="ECO:0007669"/>
    <property type="project" value="TreeGrafter"/>
</dbReference>
<evidence type="ECO:0000256" key="4">
    <source>
        <dbReference type="ARBA" id="ARBA00022989"/>
    </source>
</evidence>
<dbReference type="InterPro" id="IPR000014">
    <property type="entry name" value="PAS"/>
</dbReference>
<keyword evidence="6" id="KW-0456">Lyase</keyword>
<dbReference type="InterPro" id="IPR035965">
    <property type="entry name" value="PAS-like_dom_sf"/>
</dbReference>
<keyword evidence="11" id="KW-1185">Reference proteome</keyword>
<dbReference type="InterPro" id="IPR029787">
    <property type="entry name" value="Nucleotide_cyclase"/>
</dbReference>
<accession>A0A1J4JXP7</accession>
<name>A0A1J4JXP7_9EUKA</name>
<dbReference type="SUPFAM" id="SSF55073">
    <property type="entry name" value="Nucleotide cyclase"/>
    <property type="match status" value="1"/>
</dbReference>
<evidence type="ECO:0000256" key="7">
    <source>
        <dbReference type="SAM" id="Phobius"/>
    </source>
</evidence>
<dbReference type="VEuPathDB" id="TrichDB:TRFO_06711"/>
<feature type="transmembrane region" description="Helical" evidence="7">
    <location>
        <begin position="833"/>
        <end position="855"/>
    </location>
</feature>
<dbReference type="GO" id="GO:0035556">
    <property type="term" value="P:intracellular signal transduction"/>
    <property type="evidence" value="ECO:0007669"/>
    <property type="project" value="InterPro"/>
</dbReference>
<dbReference type="InterPro" id="IPR001054">
    <property type="entry name" value="A/G_cyclase"/>
</dbReference>
<dbReference type="Gene3D" id="3.30.450.20">
    <property type="entry name" value="PAS domain"/>
    <property type="match status" value="1"/>
</dbReference>
<evidence type="ECO:0000256" key="3">
    <source>
        <dbReference type="ARBA" id="ARBA00022741"/>
    </source>
</evidence>
<keyword evidence="5 7" id="KW-0472">Membrane</keyword>
<feature type="domain" description="Guanylate cyclase" evidence="9">
    <location>
        <begin position="1374"/>
        <end position="1506"/>
    </location>
</feature>
<feature type="transmembrane region" description="Helical" evidence="7">
    <location>
        <begin position="230"/>
        <end position="248"/>
    </location>
</feature>
<evidence type="ECO:0000256" key="5">
    <source>
        <dbReference type="ARBA" id="ARBA00023136"/>
    </source>
</evidence>
<keyword evidence="4 7" id="KW-1133">Transmembrane helix</keyword>
<evidence type="ECO:0000256" key="2">
    <source>
        <dbReference type="ARBA" id="ARBA00022692"/>
    </source>
</evidence>
<comment type="caution">
    <text evidence="10">The sequence shown here is derived from an EMBL/GenBank/DDBJ whole genome shotgun (WGS) entry which is preliminary data.</text>
</comment>
<dbReference type="PROSITE" id="PS50112">
    <property type="entry name" value="PAS"/>
    <property type="match status" value="1"/>
</dbReference>